<dbReference type="EMBL" id="QBIY01011806">
    <property type="protein sequence ID" value="RXN29286.1"/>
    <property type="molecule type" value="Genomic_DNA"/>
</dbReference>
<evidence type="ECO:0000313" key="3">
    <source>
        <dbReference type="Proteomes" id="UP000290572"/>
    </source>
</evidence>
<gene>
    <name evidence="2" type="ORF">ROHU_018604</name>
</gene>
<feature type="region of interest" description="Disordered" evidence="1">
    <location>
        <begin position="17"/>
        <end position="53"/>
    </location>
</feature>
<protein>
    <submittedName>
        <fullName evidence="2">Interferon regulatory factor 4-like protein</fullName>
    </submittedName>
</protein>
<name>A0A498NDE7_LABRO</name>
<organism evidence="2 3">
    <name type="scientific">Labeo rohita</name>
    <name type="common">Indian major carp</name>
    <name type="synonym">Cyprinus rohita</name>
    <dbReference type="NCBI Taxonomy" id="84645"/>
    <lineage>
        <taxon>Eukaryota</taxon>
        <taxon>Metazoa</taxon>
        <taxon>Chordata</taxon>
        <taxon>Craniata</taxon>
        <taxon>Vertebrata</taxon>
        <taxon>Euteleostomi</taxon>
        <taxon>Actinopterygii</taxon>
        <taxon>Neopterygii</taxon>
        <taxon>Teleostei</taxon>
        <taxon>Ostariophysi</taxon>
        <taxon>Cypriniformes</taxon>
        <taxon>Cyprinidae</taxon>
        <taxon>Labeoninae</taxon>
        <taxon>Labeonini</taxon>
        <taxon>Labeo</taxon>
    </lineage>
</organism>
<dbReference type="AlphaFoldDB" id="A0A498NDE7"/>
<dbReference type="Proteomes" id="UP000290572">
    <property type="component" value="Unassembled WGS sequence"/>
</dbReference>
<reference evidence="2 3" key="1">
    <citation type="submission" date="2018-03" db="EMBL/GenBank/DDBJ databases">
        <title>Draft genome sequence of Rohu Carp (Labeo rohita).</title>
        <authorList>
            <person name="Das P."/>
            <person name="Kushwaha B."/>
            <person name="Joshi C.G."/>
            <person name="Kumar D."/>
            <person name="Nagpure N.S."/>
            <person name="Sahoo L."/>
            <person name="Das S.P."/>
            <person name="Bit A."/>
            <person name="Patnaik S."/>
            <person name="Meher P.K."/>
            <person name="Jayasankar P."/>
            <person name="Koringa P.G."/>
            <person name="Patel N.V."/>
            <person name="Hinsu A.T."/>
            <person name="Kumar R."/>
            <person name="Pandey M."/>
            <person name="Agarwal S."/>
            <person name="Srivastava S."/>
            <person name="Singh M."/>
            <person name="Iquebal M.A."/>
            <person name="Jaiswal S."/>
            <person name="Angadi U.B."/>
            <person name="Kumar N."/>
            <person name="Raza M."/>
            <person name="Shah T.M."/>
            <person name="Rai A."/>
            <person name="Jena J.K."/>
        </authorList>
    </citation>
    <scope>NUCLEOTIDE SEQUENCE [LARGE SCALE GENOMIC DNA]</scope>
    <source>
        <strain evidence="2">DASCIFA01</strain>
        <tissue evidence="2">Testis</tissue>
    </source>
</reference>
<feature type="compositionally biased region" description="Basic and acidic residues" evidence="1">
    <location>
        <begin position="27"/>
        <end position="38"/>
    </location>
</feature>
<comment type="caution">
    <text evidence="2">The sequence shown here is derived from an EMBL/GenBank/DDBJ whole genome shotgun (WGS) entry which is preliminary data.</text>
</comment>
<evidence type="ECO:0000313" key="2">
    <source>
        <dbReference type="EMBL" id="RXN29286.1"/>
    </source>
</evidence>
<proteinExistence type="predicted"/>
<evidence type="ECO:0000256" key="1">
    <source>
        <dbReference type="SAM" id="MobiDB-lite"/>
    </source>
</evidence>
<feature type="compositionally biased region" description="Polar residues" evidence="1">
    <location>
        <begin position="40"/>
        <end position="53"/>
    </location>
</feature>
<keyword evidence="3" id="KW-1185">Reference proteome</keyword>
<accession>A0A498NDE7</accession>
<sequence length="71" mass="7719">MNTSALQLLQCNYQGIPVESARKRPGAKQEEQHPDKTGPADTSDSQPDTSSASFIRRRFAVGFGTSAFDCD</sequence>